<feature type="transmembrane region" description="Helical" evidence="8">
    <location>
        <begin position="194"/>
        <end position="220"/>
    </location>
</feature>
<dbReference type="PANTHER" id="PTHR31686">
    <property type="match status" value="1"/>
</dbReference>
<feature type="transmembrane region" description="Helical" evidence="8">
    <location>
        <begin position="22"/>
        <end position="44"/>
    </location>
</feature>
<dbReference type="PANTHER" id="PTHR31686:SF1">
    <property type="entry name" value="SULFITE EFFLUX PUMP SSU1"/>
    <property type="match status" value="1"/>
</dbReference>
<keyword evidence="4" id="KW-1003">Cell membrane</keyword>
<keyword evidence="6 8" id="KW-1133">Transmembrane helix</keyword>
<feature type="transmembrane region" description="Helical" evidence="8">
    <location>
        <begin position="271"/>
        <end position="291"/>
    </location>
</feature>
<evidence type="ECO:0000256" key="3">
    <source>
        <dbReference type="ARBA" id="ARBA00022448"/>
    </source>
</evidence>
<feature type="transmembrane region" description="Helical" evidence="8">
    <location>
        <begin position="126"/>
        <end position="147"/>
    </location>
</feature>
<protein>
    <submittedName>
        <fullName evidence="9">Carboxypeptidase regulatory-like domain-containing protein</fullName>
    </submittedName>
</protein>
<dbReference type="InterPro" id="IPR004695">
    <property type="entry name" value="SLAC1/Mae1/Ssu1/TehA"/>
</dbReference>
<keyword evidence="3" id="KW-0813">Transport</keyword>
<feature type="transmembrane region" description="Helical" evidence="8">
    <location>
        <begin position="93"/>
        <end position="114"/>
    </location>
</feature>
<name>A0AB39R765_9ACTN</name>
<keyword evidence="9" id="KW-0378">Hydrolase</keyword>
<evidence type="ECO:0000256" key="6">
    <source>
        <dbReference type="ARBA" id="ARBA00022989"/>
    </source>
</evidence>
<evidence type="ECO:0000313" key="9">
    <source>
        <dbReference type="EMBL" id="XDQ50829.1"/>
    </source>
</evidence>
<sequence length="436" mass="45342">MGTGIVANAAVTLPRSFHGLRAAATVVWLGAALLLFLLAVGYLRQRALRVHAADPVMAQFFGAPPMALLTVGAGTLLLGRRLIGLEAALDVEWVLWSLGTALGLVTACTVPYLMVTRHRFAPEAAFGGWLMPVVPPMVSAAAGALLVPYTPAGQPRLALLLGCYAMLGLGLVTALLVLAMIYSRLVHHDAPTGAMVPTVWIGLGALGQSVTALGALAAVAPSALPAPYARGTAVFALLGGIVVWGFAMLWLALAIGLTARTIRAGLPFAPTWWSFIFPVGACVTATGALAARTGSELFIWTAVGLYALLVIAWVVVAGHSLRHAARHGRRRPVAGHARRRPAEPDLWLGVAAMLTGTVRSTTDGRPISEARVTLLDPAGDVVGITLTAEDGSYAFTDLEADHYTVVAAGYPAQAAPLTLEATGQDAFDLTLAHDEG</sequence>
<feature type="transmembrane region" description="Helical" evidence="8">
    <location>
        <begin position="159"/>
        <end position="182"/>
    </location>
</feature>
<dbReference type="RefSeq" id="WP_369244179.1">
    <property type="nucleotide sequence ID" value="NZ_CP163443.1"/>
</dbReference>
<dbReference type="GO" id="GO:0005975">
    <property type="term" value="P:carbohydrate metabolic process"/>
    <property type="evidence" value="ECO:0007669"/>
    <property type="project" value="UniProtKB-ARBA"/>
</dbReference>
<dbReference type="EMBL" id="CP163443">
    <property type="protein sequence ID" value="XDQ50829.1"/>
    <property type="molecule type" value="Genomic_DNA"/>
</dbReference>
<proteinExistence type="inferred from homology"/>
<evidence type="ECO:0000256" key="5">
    <source>
        <dbReference type="ARBA" id="ARBA00022692"/>
    </source>
</evidence>
<keyword evidence="5 8" id="KW-0812">Transmembrane</keyword>
<dbReference type="GO" id="GO:0055085">
    <property type="term" value="P:transmembrane transport"/>
    <property type="evidence" value="ECO:0007669"/>
    <property type="project" value="InterPro"/>
</dbReference>
<keyword evidence="7 8" id="KW-0472">Membrane</keyword>
<organism evidence="9">
    <name type="scientific">Streptomyces sp. R41</name>
    <dbReference type="NCBI Taxonomy" id="3238632"/>
    <lineage>
        <taxon>Bacteria</taxon>
        <taxon>Bacillati</taxon>
        <taxon>Actinomycetota</taxon>
        <taxon>Actinomycetes</taxon>
        <taxon>Kitasatosporales</taxon>
        <taxon>Streptomycetaceae</taxon>
        <taxon>Streptomyces</taxon>
    </lineage>
</organism>
<dbReference type="GO" id="GO:0005886">
    <property type="term" value="C:plasma membrane"/>
    <property type="evidence" value="ECO:0007669"/>
    <property type="project" value="UniProtKB-SubCell"/>
</dbReference>
<feature type="transmembrane region" description="Helical" evidence="8">
    <location>
        <begin position="297"/>
        <end position="321"/>
    </location>
</feature>
<evidence type="ECO:0000256" key="4">
    <source>
        <dbReference type="ARBA" id="ARBA00022475"/>
    </source>
</evidence>
<evidence type="ECO:0000256" key="8">
    <source>
        <dbReference type="SAM" id="Phobius"/>
    </source>
</evidence>
<dbReference type="Pfam" id="PF13620">
    <property type="entry name" value="CarboxypepD_reg"/>
    <property type="match status" value="1"/>
</dbReference>
<dbReference type="GO" id="GO:0004180">
    <property type="term" value="F:carboxypeptidase activity"/>
    <property type="evidence" value="ECO:0007669"/>
    <property type="project" value="UniProtKB-KW"/>
</dbReference>
<keyword evidence="9" id="KW-0121">Carboxypeptidase</keyword>
<feature type="transmembrane region" description="Helical" evidence="8">
    <location>
        <begin position="232"/>
        <end position="259"/>
    </location>
</feature>
<accession>A0AB39R765</accession>
<dbReference type="Pfam" id="PF03595">
    <property type="entry name" value="SLAC1"/>
    <property type="match status" value="1"/>
</dbReference>
<evidence type="ECO:0000256" key="1">
    <source>
        <dbReference type="ARBA" id="ARBA00004651"/>
    </source>
</evidence>
<gene>
    <name evidence="9" type="ORF">AB5J53_03435</name>
</gene>
<dbReference type="Gene3D" id="1.50.10.150">
    <property type="entry name" value="Voltage-dependent anion channel"/>
    <property type="match status" value="1"/>
</dbReference>
<dbReference type="SUPFAM" id="SSF49478">
    <property type="entry name" value="Cna protein B-type domain"/>
    <property type="match status" value="1"/>
</dbReference>
<reference evidence="9" key="1">
    <citation type="submission" date="2024-07" db="EMBL/GenBank/DDBJ databases">
        <authorList>
            <person name="Yu S.T."/>
        </authorList>
    </citation>
    <scope>NUCLEOTIDE SEQUENCE</scope>
    <source>
        <strain evidence="9">R41</strain>
    </source>
</reference>
<keyword evidence="9" id="KW-0645">Protease</keyword>
<dbReference type="CDD" id="cd09320">
    <property type="entry name" value="TDT_like_2"/>
    <property type="match status" value="1"/>
</dbReference>
<feature type="transmembrane region" description="Helical" evidence="8">
    <location>
        <begin position="56"/>
        <end position="78"/>
    </location>
</feature>
<dbReference type="InterPro" id="IPR013783">
    <property type="entry name" value="Ig-like_fold"/>
</dbReference>
<evidence type="ECO:0000256" key="7">
    <source>
        <dbReference type="ARBA" id="ARBA00023136"/>
    </source>
</evidence>
<dbReference type="Gene3D" id="2.60.40.10">
    <property type="entry name" value="Immunoglobulins"/>
    <property type="match status" value="1"/>
</dbReference>
<dbReference type="InterPro" id="IPR038665">
    <property type="entry name" value="Voltage-dep_anion_channel_sf"/>
</dbReference>
<comment type="subcellular location">
    <subcellularLocation>
        <location evidence="1">Cell membrane</location>
        <topology evidence="1">Multi-pass membrane protein</topology>
    </subcellularLocation>
</comment>
<dbReference type="AlphaFoldDB" id="A0AB39R765"/>
<evidence type="ECO:0000256" key="2">
    <source>
        <dbReference type="ARBA" id="ARBA00008566"/>
    </source>
</evidence>
<dbReference type="InterPro" id="IPR051629">
    <property type="entry name" value="Sulfite_efflux_TDT"/>
</dbReference>
<comment type="similarity">
    <text evidence="2">Belongs to the tellurite-resistance/dicarboxylate transporter (TDT) family.</text>
</comment>